<accession>A0AAU7JB63</accession>
<dbReference type="PANTHER" id="PTHR34985">
    <property type="entry name" value="SLR0554 PROTEIN"/>
    <property type="match status" value="1"/>
</dbReference>
<proteinExistence type="predicted"/>
<evidence type="ECO:0000313" key="3">
    <source>
        <dbReference type="EMBL" id="XBO37560.1"/>
    </source>
</evidence>
<organism evidence="3">
    <name type="scientific">Alsobacter sp. KACC 23698</name>
    <dbReference type="NCBI Taxonomy" id="3149229"/>
    <lineage>
        <taxon>Bacteria</taxon>
        <taxon>Pseudomonadati</taxon>
        <taxon>Pseudomonadota</taxon>
        <taxon>Alphaproteobacteria</taxon>
        <taxon>Hyphomicrobiales</taxon>
        <taxon>Alsobacteraceae</taxon>
        <taxon>Alsobacter</taxon>
    </lineage>
</organism>
<evidence type="ECO:0000256" key="1">
    <source>
        <dbReference type="SAM" id="MobiDB-lite"/>
    </source>
</evidence>
<gene>
    <name evidence="3" type="ORF">ABEG18_17765</name>
</gene>
<dbReference type="Pfam" id="PF05272">
    <property type="entry name" value="VapE-like_dom"/>
    <property type="match status" value="1"/>
</dbReference>
<name>A0AAU7JB63_9HYPH</name>
<feature type="region of interest" description="Disordered" evidence="1">
    <location>
        <begin position="417"/>
        <end position="439"/>
    </location>
</feature>
<protein>
    <submittedName>
        <fullName evidence="3">Virulence-associated E family protein</fullName>
    </submittedName>
</protein>
<dbReference type="AlphaFoldDB" id="A0AAU7JB63"/>
<dbReference type="InterPro" id="IPR007936">
    <property type="entry name" value="VapE-like_dom"/>
</dbReference>
<dbReference type="RefSeq" id="WP_406854383.1">
    <property type="nucleotide sequence ID" value="NZ_CP157484.1"/>
</dbReference>
<reference evidence="3" key="1">
    <citation type="submission" date="2024-05" db="EMBL/GenBank/DDBJ databases">
        <authorList>
            <person name="Kim S."/>
            <person name="Heo J."/>
            <person name="Choi H."/>
            <person name="Choi Y."/>
            <person name="Kwon S.-W."/>
            <person name="Kim Y."/>
        </authorList>
    </citation>
    <scope>NUCLEOTIDE SEQUENCE</scope>
    <source>
        <strain evidence="3">KACC 23698</strain>
    </source>
</reference>
<evidence type="ECO:0000259" key="2">
    <source>
        <dbReference type="Pfam" id="PF05272"/>
    </source>
</evidence>
<feature type="domain" description="Virulence-associated protein E-like" evidence="2">
    <location>
        <begin position="147"/>
        <end position="359"/>
    </location>
</feature>
<sequence>MMSPNPEDLLNTHGTVIPITAAAEMRDRKQRPPASVVFVRSDWPSRCHTSNRQHSNLANALHALREDPVLENCFAQDEMACAAMLVAPLPWAEASPFERRRVTDFDVGVVQEYLQLAGLPRLTKDTVHQAVELRAKESAAHPVRDYLNALHWDGQSRLQTWLTTYLGVIEDAYAKQVGIMFMVAMVARVFEPGCKCDYMLVLEGAQGTRKSTACKILGSDWFSDSLPEITSGKDVAQHLPGKWLIEVAEMSAMSRAESACLKAFISRPVERYRPSYGRREVEQPRQCVFIGTTNEGVYLQDKTGGRRFWPVKVGQIDTEALAHDRDQLFAEALCLYRDGRRWWPDDAFERENIAPQQEARLEIDPWEELIVNHLKSVSKVTVTGIAREILGFDISRIGTREQRRISAVLERSGWERRKSGSEGRYWVPSRKDGADWPTD</sequence>
<dbReference type="EMBL" id="CP157484">
    <property type="protein sequence ID" value="XBO37560.1"/>
    <property type="molecule type" value="Genomic_DNA"/>
</dbReference>
<dbReference type="PANTHER" id="PTHR34985:SF1">
    <property type="entry name" value="SLR0554 PROTEIN"/>
    <property type="match status" value="1"/>
</dbReference>
<feature type="compositionally biased region" description="Basic and acidic residues" evidence="1">
    <location>
        <begin position="429"/>
        <end position="439"/>
    </location>
</feature>